<keyword evidence="5" id="KW-0418">Kinase</keyword>
<dbReference type="CDD" id="cd00082">
    <property type="entry name" value="HisKA"/>
    <property type="match status" value="1"/>
</dbReference>
<keyword evidence="11" id="KW-1185">Reference proteome</keyword>
<dbReference type="SUPFAM" id="SSF52172">
    <property type="entry name" value="CheY-like"/>
    <property type="match status" value="2"/>
</dbReference>
<dbReference type="SMART" id="SM00387">
    <property type="entry name" value="HATPase_c"/>
    <property type="match status" value="1"/>
</dbReference>
<dbReference type="InterPro" id="IPR029016">
    <property type="entry name" value="GAF-like_dom_sf"/>
</dbReference>
<evidence type="ECO:0000256" key="2">
    <source>
        <dbReference type="ARBA" id="ARBA00012438"/>
    </source>
</evidence>
<dbReference type="PROSITE" id="PS50109">
    <property type="entry name" value="HIS_KIN"/>
    <property type="match status" value="1"/>
</dbReference>
<feature type="transmembrane region" description="Helical" evidence="7">
    <location>
        <begin position="33"/>
        <end position="54"/>
    </location>
</feature>
<dbReference type="GO" id="GO:0000155">
    <property type="term" value="F:phosphorelay sensor kinase activity"/>
    <property type="evidence" value="ECO:0007669"/>
    <property type="project" value="InterPro"/>
</dbReference>
<dbReference type="SMART" id="SM00388">
    <property type="entry name" value="HisKA"/>
    <property type="match status" value="1"/>
</dbReference>
<dbReference type="InterPro" id="IPR003594">
    <property type="entry name" value="HATPase_dom"/>
</dbReference>
<keyword evidence="7" id="KW-0812">Transmembrane</keyword>
<evidence type="ECO:0000259" key="8">
    <source>
        <dbReference type="PROSITE" id="PS50109"/>
    </source>
</evidence>
<evidence type="ECO:0000256" key="3">
    <source>
        <dbReference type="ARBA" id="ARBA00022553"/>
    </source>
</evidence>
<feature type="domain" description="Histidine kinase" evidence="8">
    <location>
        <begin position="1018"/>
        <end position="1250"/>
    </location>
</feature>
<feature type="domain" description="Response regulatory" evidence="9">
    <location>
        <begin position="1284"/>
        <end position="1397"/>
    </location>
</feature>
<dbReference type="Gene3D" id="1.10.287.130">
    <property type="match status" value="1"/>
</dbReference>
<dbReference type="InterPro" id="IPR036890">
    <property type="entry name" value="HATPase_C_sf"/>
</dbReference>
<dbReference type="Pfam" id="PF00072">
    <property type="entry name" value="Response_reg"/>
    <property type="match status" value="1"/>
</dbReference>
<keyword evidence="7" id="KW-1133">Transmembrane helix</keyword>
<dbReference type="Proteomes" id="UP000190339">
    <property type="component" value="Unassembled WGS sequence"/>
</dbReference>
<dbReference type="Gene3D" id="3.30.565.10">
    <property type="entry name" value="Histidine kinase-like ATPase, C-terminal domain"/>
    <property type="match status" value="1"/>
</dbReference>
<dbReference type="SUPFAM" id="SSF63829">
    <property type="entry name" value="Calcium-dependent phosphotriesterase"/>
    <property type="match status" value="1"/>
</dbReference>
<dbReference type="InterPro" id="IPR005467">
    <property type="entry name" value="His_kinase_dom"/>
</dbReference>
<comment type="catalytic activity">
    <reaction evidence="1">
        <text>ATP + protein L-histidine = ADP + protein N-phospho-L-histidine.</text>
        <dbReference type="EC" id="2.7.13.3"/>
    </reaction>
</comment>
<dbReference type="PROSITE" id="PS50110">
    <property type="entry name" value="RESPONSE_REGULATORY"/>
    <property type="match status" value="1"/>
</dbReference>
<dbReference type="PANTHER" id="PTHR43547">
    <property type="entry name" value="TWO-COMPONENT HISTIDINE KINASE"/>
    <property type="match status" value="1"/>
</dbReference>
<dbReference type="InterPro" id="IPR001789">
    <property type="entry name" value="Sig_transdc_resp-reg_receiver"/>
</dbReference>
<dbReference type="InterPro" id="IPR013783">
    <property type="entry name" value="Ig-like_fold"/>
</dbReference>
<dbReference type="Pfam" id="PF02518">
    <property type="entry name" value="HATPase_c"/>
    <property type="match status" value="1"/>
</dbReference>
<evidence type="ECO:0000313" key="11">
    <source>
        <dbReference type="Proteomes" id="UP000190339"/>
    </source>
</evidence>
<dbReference type="InterPro" id="IPR036097">
    <property type="entry name" value="HisK_dim/P_sf"/>
</dbReference>
<dbReference type="Gene3D" id="2.60.40.10">
    <property type="entry name" value="Immunoglobulins"/>
    <property type="match status" value="1"/>
</dbReference>
<dbReference type="PRINTS" id="PR00344">
    <property type="entry name" value="BCTRLSENSOR"/>
</dbReference>
<dbReference type="InterPro" id="IPR003018">
    <property type="entry name" value="GAF"/>
</dbReference>
<keyword evidence="3 6" id="KW-0597">Phosphoprotein</keyword>
<dbReference type="STRING" id="561365.SAMN05660866_01277"/>
<dbReference type="Pfam" id="PF13185">
    <property type="entry name" value="GAF_2"/>
    <property type="match status" value="1"/>
</dbReference>
<gene>
    <name evidence="10" type="ORF">SAMN05660866_01277</name>
</gene>
<accession>A0A1T5B138</accession>
<dbReference type="Pfam" id="PF00512">
    <property type="entry name" value="HisKA"/>
    <property type="match status" value="1"/>
</dbReference>
<dbReference type="PANTHER" id="PTHR43547:SF2">
    <property type="entry name" value="HYBRID SIGNAL TRANSDUCTION HISTIDINE KINASE C"/>
    <property type="match status" value="1"/>
</dbReference>
<dbReference type="Pfam" id="PF07495">
    <property type="entry name" value="Y_Y_Y"/>
    <property type="match status" value="1"/>
</dbReference>
<evidence type="ECO:0000256" key="6">
    <source>
        <dbReference type="PROSITE-ProRule" id="PRU00169"/>
    </source>
</evidence>
<dbReference type="Gene3D" id="3.40.50.2300">
    <property type="match status" value="1"/>
</dbReference>
<sequence>MHIYFVYLGLAGYPPSLALTIPTNMQINHNRIVLGKSLCLGFFFIFSFFAQILAQEKVGRPLITTYKYQEYGADPISWWGLEDDNGFMYFANGNGVLQFDGVNWELIEVPGFGTRSFAKDDNGRIHVGGAGEFGYLATSESGTMKYVSLIDKIPEEHKNFADVWEIDYYKGRVIFRTEFKLYCWDGKSMKVISSENGYHVGNIVNDTYYLRIWDRGLCILKDDDTFELVPNGEQFASERIYTMLPYDDKMLVGTRTQGFFLYDGKEFVPFKTEIDEQVKGELYLPGATLKDGRYVLNTRNDGAYIIDRDGKLLQKFTTANGLPDGTVNYVYVDSRGVLWMMHFNGISSVNLNSNFTILDSSMGLKTAVFTANRHKNILYLSNNIGVAYFDEETNSIIQIPGTFGQGGNFFEFRNRLYVGTNGMGYIELKNKTFSYVRESVNYDFRARITTQSKKDSNRIFVEHQQGLVSLYFNEETQQFEEESSTNKVVLGGGTIIEKEDGSLWMDTNLDAQVVKIIPKYFEDKLDLNNSEFILYGEKEGLPDSDIGIFDNEGEIGVFASKAKETYVLNEAADRFEKKKFFFDKFINWKNPGSATKRTKDGKIWFNVGSGVMFAEKNSLGEFKINSDVFKELKNTRIYTIYPEDSEPDGSRVVWFSGPDGVIRYEGNLEKPIIPEFQVAIRKMTIAGDSLVYGGNIDFPEKLNIPFDRNSVTVNYAAPLFIGQKEIKYSTQLSGLDDTWSDWSKQTSREYINLPAGDYTFKTKAQNIYGDITDETSVSFSIIPPWYATWWAYLLYGLSFLAVVYLVVKARTSILLNQRKILEDTVAERTKEANQRLKELATVNQVSQALTEKLQLNDLIQLVGDEMKKLFKSDITYLAILDPETNIISFPYEDGDDMQPMSYGEGLTSQIIKTGEPLLINKDADISAEYDKIGVKHSGKLAVSYLGVPIPVEDSVIGVLSVQSTQQESRFTEEDKKLLKTIAINVGIALHNAELFEEAKEAKAKAEDANEAKSAFLSTVSHELRTPLTSVLGFAKIIRKRLEDKIFPAVDVSDQKIKRTMKQVSENLDVVVSEGERLTNLINDVLDLAKIESGKMEWNMRPIFLQDVINRGIAATSSLFEQKGLKLKKKIPEDLPIIKADEDKLIQVVINLLSNAVKFTKKGTVSIEAYQEKGQLIFEVQDTGIGIADEDRHKIFERFRQAGDTLTDKPQGTGLGLPICREIIEHHGGIIWMKSEFNVGSTFFFSLPVLGEAAIQEPIQLDRILRSLKKQISHSSKKKADGKPTILVVDDDTPIRSLLRQELTDTGYRVREAANGKAALDMVRLEKPDLIILDVMMPEINGFDVAAVLKNDPATMDIPIIILSIVQDKERGFRIGVDRYLTKPIDTEKLFHAVDELLEQGVSKKKVLVVDEDASAVKTLTDVLSARGYKVMETTSENLLATASESMPDIIMLNSVYNGNKNFIKDLKVQKGMENVMFFVYE</sequence>
<evidence type="ECO:0000256" key="1">
    <source>
        <dbReference type="ARBA" id="ARBA00000085"/>
    </source>
</evidence>
<keyword evidence="7" id="KW-0472">Membrane</keyword>
<dbReference type="Gene3D" id="2.130.10.10">
    <property type="entry name" value="YVTN repeat-like/Quinoprotein amine dehydrogenase"/>
    <property type="match status" value="2"/>
</dbReference>
<reference evidence="11" key="1">
    <citation type="submission" date="2017-02" db="EMBL/GenBank/DDBJ databases">
        <authorList>
            <person name="Varghese N."/>
            <person name="Submissions S."/>
        </authorList>
    </citation>
    <scope>NUCLEOTIDE SEQUENCE [LARGE SCALE GENOMIC DNA]</scope>
    <source>
        <strain evidence="11">DSM 23546</strain>
    </source>
</reference>
<dbReference type="SUPFAM" id="SSF55874">
    <property type="entry name" value="ATPase domain of HSP90 chaperone/DNA topoisomerase II/histidine kinase"/>
    <property type="match status" value="1"/>
</dbReference>
<protein>
    <recommendedName>
        <fullName evidence="2">histidine kinase</fullName>
        <ecNumber evidence="2">2.7.13.3</ecNumber>
    </recommendedName>
</protein>
<name>A0A1T5B138_9FLAO</name>
<dbReference type="SMART" id="SM00065">
    <property type="entry name" value="GAF"/>
    <property type="match status" value="1"/>
</dbReference>
<feature type="modified residue" description="4-aspartylphosphate" evidence="6">
    <location>
        <position position="1333"/>
    </location>
</feature>
<dbReference type="EMBL" id="FUYL01000003">
    <property type="protein sequence ID" value="SKB40573.1"/>
    <property type="molecule type" value="Genomic_DNA"/>
</dbReference>
<dbReference type="InterPro" id="IPR011123">
    <property type="entry name" value="Y_Y_Y"/>
</dbReference>
<evidence type="ECO:0000259" key="9">
    <source>
        <dbReference type="PROSITE" id="PS50110"/>
    </source>
</evidence>
<dbReference type="InterPro" id="IPR004358">
    <property type="entry name" value="Sig_transdc_His_kin-like_C"/>
</dbReference>
<evidence type="ECO:0000256" key="5">
    <source>
        <dbReference type="ARBA" id="ARBA00022777"/>
    </source>
</evidence>
<dbReference type="CDD" id="cd16922">
    <property type="entry name" value="HATPase_EvgS-ArcB-TorS-like"/>
    <property type="match status" value="1"/>
</dbReference>
<dbReference type="EC" id="2.7.13.3" evidence="2"/>
<keyword evidence="4" id="KW-0808">Transferase</keyword>
<dbReference type="FunFam" id="3.30.565.10:FF:000010">
    <property type="entry name" value="Sensor histidine kinase RcsC"/>
    <property type="match status" value="1"/>
</dbReference>
<dbReference type="InterPro" id="IPR015943">
    <property type="entry name" value="WD40/YVTN_repeat-like_dom_sf"/>
</dbReference>
<proteinExistence type="predicted"/>
<evidence type="ECO:0000256" key="7">
    <source>
        <dbReference type="SAM" id="Phobius"/>
    </source>
</evidence>
<dbReference type="SUPFAM" id="SSF47384">
    <property type="entry name" value="Homodimeric domain of signal transducing histidine kinase"/>
    <property type="match status" value="1"/>
</dbReference>
<dbReference type="SMART" id="SM00448">
    <property type="entry name" value="REC"/>
    <property type="match status" value="1"/>
</dbReference>
<dbReference type="InterPro" id="IPR003661">
    <property type="entry name" value="HisK_dim/P_dom"/>
</dbReference>
<evidence type="ECO:0000313" key="10">
    <source>
        <dbReference type="EMBL" id="SKB40573.1"/>
    </source>
</evidence>
<organism evidence="10 11">
    <name type="scientific">Maribacter arcticus</name>
    <dbReference type="NCBI Taxonomy" id="561365"/>
    <lineage>
        <taxon>Bacteria</taxon>
        <taxon>Pseudomonadati</taxon>
        <taxon>Bacteroidota</taxon>
        <taxon>Flavobacteriia</taxon>
        <taxon>Flavobacteriales</taxon>
        <taxon>Flavobacteriaceae</taxon>
        <taxon>Maribacter</taxon>
    </lineage>
</organism>
<dbReference type="SUPFAM" id="SSF55781">
    <property type="entry name" value="GAF domain-like"/>
    <property type="match status" value="1"/>
</dbReference>
<dbReference type="InterPro" id="IPR011006">
    <property type="entry name" value="CheY-like_superfamily"/>
</dbReference>
<evidence type="ECO:0000256" key="4">
    <source>
        <dbReference type="ARBA" id="ARBA00022679"/>
    </source>
</evidence>
<dbReference type="Gene3D" id="3.30.450.40">
    <property type="match status" value="1"/>
</dbReference>